<reference evidence="2 3" key="1">
    <citation type="submission" date="2018-10" db="EMBL/GenBank/DDBJ databases">
        <title>Transmission dynamics of multidrug resistant bacteria on intensive care unit surfaces.</title>
        <authorList>
            <person name="D'Souza A.W."/>
            <person name="Potter R.F."/>
            <person name="Wallace M."/>
            <person name="Shupe A."/>
            <person name="Patel S."/>
            <person name="Sun S."/>
            <person name="Gul D."/>
            <person name="Kwon J.H."/>
            <person name="Andleeb S."/>
            <person name="Burnham C.-A.D."/>
            <person name="Dantas G."/>
        </authorList>
    </citation>
    <scope>NUCLEOTIDE SEQUENCE [LARGE SCALE GENOMIC DNA]</scope>
    <source>
        <strain evidence="2 3">PX_177</strain>
    </source>
</reference>
<comment type="caution">
    <text evidence="2">The sequence shown here is derived from an EMBL/GenBank/DDBJ whole genome shotgun (WGS) entry which is preliminary data.</text>
</comment>
<accession>A0A427DYQ7</accession>
<gene>
    <name evidence="2" type="ORF">EGJ28_16695</name>
</gene>
<dbReference type="AlphaFoldDB" id="A0A427DYQ7"/>
<name>A0A427DYQ7_9GAMM</name>
<protein>
    <submittedName>
        <fullName evidence="2">Uncharacterized protein</fullName>
    </submittedName>
</protein>
<evidence type="ECO:0000313" key="3">
    <source>
        <dbReference type="Proteomes" id="UP000276506"/>
    </source>
</evidence>
<feature type="transmembrane region" description="Helical" evidence="1">
    <location>
        <begin position="29"/>
        <end position="60"/>
    </location>
</feature>
<keyword evidence="1" id="KW-0472">Membrane</keyword>
<evidence type="ECO:0000313" key="2">
    <source>
        <dbReference type="EMBL" id="RRV08901.1"/>
    </source>
</evidence>
<evidence type="ECO:0000256" key="1">
    <source>
        <dbReference type="SAM" id="Phobius"/>
    </source>
</evidence>
<sequence length="127" mass="14841">MRFRVTSESDTFVYATSPLNFGGLDKEDLFFWMVPMAITHNVTGESLLAFCVGGFCLWLYKRLTYGLPQGHLVLRINLLAGNWERSELAQRVPPLKRLLYWLNKRMAYMWLEKGLLPSPTYCNRYEP</sequence>
<keyword evidence="1" id="KW-0812">Transmembrane</keyword>
<dbReference type="EMBL" id="RHQL01000010">
    <property type="protein sequence ID" value="RRV08901.1"/>
    <property type="molecule type" value="Genomic_DNA"/>
</dbReference>
<keyword evidence="1" id="KW-1133">Transmembrane helix</keyword>
<organism evidence="2 3">
    <name type="scientific">Stutzerimonas xanthomarina</name>
    <dbReference type="NCBI Taxonomy" id="271420"/>
    <lineage>
        <taxon>Bacteria</taxon>
        <taxon>Pseudomonadati</taxon>
        <taxon>Pseudomonadota</taxon>
        <taxon>Gammaproteobacteria</taxon>
        <taxon>Pseudomonadales</taxon>
        <taxon>Pseudomonadaceae</taxon>
        <taxon>Stutzerimonas</taxon>
    </lineage>
</organism>
<proteinExistence type="predicted"/>
<dbReference type="Proteomes" id="UP000276506">
    <property type="component" value="Unassembled WGS sequence"/>
</dbReference>